<dbReference type="Proteomes" id="UP000199666">
    <property type="component" value="Unassembled WGS sequence"/>
</dbReference>
<dbReference type="RefSeq" id="WP_245768155.1">
    <property type="nucleotide sequence ID" value="NZ_FOPP01000012.1"/>
</dbReference>
<evidence type="ECO:0000313" key="1">
    <source>
        <dbReference type="EMBL" id="SFH44129.1"/>
    </source>
</evidence>
<protein>
    <submittedName>
        <fullName evidence="1">Uncharacterized protein</fullName>
    </submittedName>
</protein>
<name>A0A1I3A306_9SPHI</name>
<accession>A0A1I3A306</accession>
<reference evidence="1 2" key="1">
    <citation type="submission" date="2016-10" db="EMBL/GenBank/DDBJ databases">
        <authorList>
            <person name="de Groot N.N."/>
        </authorList>
    </citation>
    <scope>NUCLEOTIDE SEQUENCE [LARGE SCALE GENOMIC DNA]</scope>
    <source>
        <strain evidence="1 2">DSM 18684</strain>
    </source>
</reference>
<dbReference type="EMBL" id="FOPP01000012">
    <property type="protein sequence ID" value="SFH44129.1"/>
    <property type="molecule type" value="Genomic_DNA"/>
</dbReference>
<organism evidence="1 2">
    <name type="scientific">Pedobacter insulae</name>
    <dbReference type="NCBI Taxonomy" id="414048"/>
    <lineage>
        <taxon>Bacteria</taxon>
        <taxon>Pseudomonadati</taxon>
        <taxon>Bacteroidota</taxon>
        <taxon>Sphingobacteriia</taxon>
        <taxon>Sphingobacteriales</taxon>
        <taxon>Sphingobacteriaceae</taxon>
        <taxon>Pedobacter</taxon>
    </lineage>
</organism>
<keyword evidence="2" id="KW-1185">Reference proteome</keyword>
<evidence type="ECO:0000313" key="2">
    <source>
        <dbReference type="Proteomes" id="UP000199666"/>
    </source>
</evidence>
<dbReference type="AlphaFoldDB" id="A0A1I3A306"/>
<gene>
    <name evidence="1" type="ORF">SAMN04489864_112110</name>
</gene>
<sequence length="55" mass="6435">MVEGKYLDHPELEEGDRSRMKIFRVNPHIDLPINKIECVLQKAIDLCRMDIIQAV</sequence>
<proteinExistence type="predicted"/>